<dbReference type="GO" id="GO:0009061">
    <property type="term" value="P:anaerobic respiration"/>
    <property type="evidence" value="ECO:0007669"/>
    <property type="project" value="TreeGrafter"/>
</dbReference>
<dbReference type="InterPro" id="IPR041954">
    <property type="entry name" value="CT_DMSOR/BSOR/TMAOR"/>
</dbReference>
<feature type="binding site" evidence="6">
    <location>
        <position position="815"/>
    </location>
    <ligand>
        <name>Mo-bis(molybdopterin guanine dinucleotide)</name>
        <dbReference type="ChEBI" id="CHEBI:60539"/>
    </ligand>
</feature>
<dbReference type="Gene3D" id="3.40.50.740">
    <property type="match status" value="1"/>
</dbReference>
<comment type="cofactor">
    <cofactor evidence="6">
        <name>Mo-bis(molybdopterin guanine dinucleotide)</name>
        <dbReference type="ChEBI" id="CHEBI:60539"/>
    </cofactor>
    <text evidence="6">Binds 1 molybdenum-bis(molybdopterin guanine dinucleotide) (Mo-bis-MGD) cofactor per subunit.</text>
</comment>
<dbReference type="InterPro" id="IPR009010">
    <property type="entry name" value="Asp_de-COase-like_dom_sf"/>
</dbReference>
<dbReference type="NCBIfam" id="TIGR00509">
    <property type="entry name" value="bisC_fam"/>
    <property type="match status" value="1"/>
</dbReference>
<dbReference type="InterPro" id="IPR050612">
    <property type="entry name" value="Prok_Mopterin_Oxidored"/>
</dbReference>
<organism evidence="11 12">
    <name type="scientific">Helicobacter enhydrae</name>
    <dbReference type="NCBI Taxonomy" id="222136"/>
    <lineage>
        <taxon>Bacteria</taxon>
        <taxon>Pseudomonadati</taxon>
        <taxon>Campylobacterota</taxon>
        <taxon>Epsilonproteobacteria</taxon>
        <taxon>Campylobacterales</taxon>
        <taxon>Helicobacteraceae</taxon>
        <taxon>Helicobacter</taxon>
    </lineage>
</organism>
<comment type="similarity">
    <text evidence="1">Belongs to the prokaryotic molybdopterin-containing oxidoreductase family.</text>
</comment>
<dbReference type="GO" id="GO:0030151">
    <property type="term" value="F:molybdenum ion binding"/>
    <property type="evidence" value="ECO:0007669"/>
    <property type="project" value="TreeGrafter"/>
</dbReference>
<evidence type="ECO:0000256" key="4">
    <source>
        <dbReference type="ARBA" id="ARBA00022764"/>
    </source>
</evidence>
<evidence type="ECO:0000256" key="6">
    <source>
        <dbReference type="PIRSR" id="PIRSR606658-1"/>
    </source>
</evidence>
<keyword evidence="12" id="KW-1185">Reference proteome</keyword>
<feature type="binding site" evidence="6">
    <location>
        <position position="177"/>
    </location>
    <ligand>
        <name>Mo-bis(molybdopterin guanine dinucleotide)</name>
        <dbReference type="ChEBI" id="CHEBI:60539"/>
    </ligand>
</feature>
<evidence type="ECO:0000259" key="10">
    <source>
        <dbReference type="Pfam" id="PF18364"/>
    </source>
</evidence>
<evidence type="ECO:0000259" key="8">
    <source>
        <dbReference type="Pfam" id="PF00384"/>
    </source>
</evidence>
<dbReference type="Proteomes" id="UP000092884">
    <property type="component" value="Chromosome"/>
</dbReference>
<evidence type="ECO:0000256" key="3">
    <source>
        <dbReference type="ARBA" id="ARBA00022723"/>
    </source>
</evidence>
<dbReference type="PROSITE" id="PS00932">
    <property type="entry name" value="MOLYBDOPTERIN_PROK_3"/>
    <property type="match status" value="1"/>
</dbReference>
<dbReference type="InterPro" id="IPR006655">
    <property type="entry name" value="Mopterin_OxRdtase_prok_CS"/>
</dbReference>
<feature type="domain" description="Molybdopterin oxidoreductase" evidence="8">
    <location>
        <begin position="116"/>
        <end position="589"/>
    </location>
</feature>
<dbReference type="Gene3D" id="3.90.55.10">
    <property type="entry name" value="Dimethylsulfoxide Reductase, domain 3"/>
    <property type="match status" value="1"/>
</dbReference>
<dbReference type="SUPFAM" id="SSF50692">
    <property type="entry name" value="ADC-like"/>
    <property type="match status" value="1"/>
</dbReference>
<evidence type="ECO:0000256" key="7">
    <source>
        <dbReference type="SAM" id="SignalP"/>
    </source>
</evidence>
<dbReference type="CDD" id="cd02793">
    <property type="entry name" value="MopB_CT_DMSOR-BSOR-TMAOR"/>
    <property type="match status" value="1"/>
</dbReference>
<dbReference type="GO" id="GO:0030288">
    <property type="term" value="C:outer membrane-bounded periplasmic space"/>
    <property type="evidence" value="ECO:0007669"/>
    <property type="project" value="TreeGrafter"/>
</dbReference>
<feature type="domain" description="Molybdopterin dinucleotide-binding" evidence="9">
    <location>
        <begin position="715"/>
        <end position="833"/>
    </location>
</feature>
<dbReference type="Pfam" id="PF01568">
    <property type="entry name" value="Molydop_binding"/>
    <property type="match status" value="1"/>
</dbReference>
<evidence type="ECO:0000256" key="5">
    <source>
        <dbReference type="ARBA" id="ARBA00023002"/>
    </source>
</evidence>
<dbReference type="Gene3D" id="3.40.228.10">
    <property type="entry name" value="Dimethylsulfoxide Reductase, domain 2"/>
    <property type="match status" value="1"/>
</dbReference>
<protein>
    <submittedName>
        <fullName evidence="11">Trimethylamine N-oxide reductase I catalytic subunit</fullName>
    </submittedName>
</protein>
<dbReference type="GO" id="GO:0016491">
    <property type="term" value="F:oxidoreductase activity"/>
    <property type="evidence" value="ECO:0007669"/>
    <property type="project" value="UniProtKB-KW"/>
</dbReference>
<feature type="chain" id="PRO_5008530224" evidence="7">
    <location>
        <begin position="25"/>
        <end position="859"/>
    </location>
</feature>
<dbReference type="PANTHER" id="PTHR43742">
    <property type="entry name" value="TRIMETHYLAMINE-N-OXIDE REDUCTASE"/>
    <property type="match status" value="1"/>
</dbReference>
<dbReference type="FunFam" id="3.40.228.10:FF:000003">
    <property type="entry name" value="Biotin sulfoxide reductase 2"/>
    <property type="match status" value="1"/>
</dbReference>
<evidence type="ECO:0000256" key="2">
    <source>
        <dbReference type="ARBA" id="ARBA00022505"/>
    </source>
</evidence>
<evidence type="ECO:0000313" key="12">
    <source>
        <dbReference type="Proteomes" id="UP000092884"/>
    </source>
</evidence>
<reference evidence="12" key="1">
    <citation type="submission" date="2016-07" db="EMBL/GenBank/DDBJ databases">
        <authorList>
            <person name="Florea S."/>
            <person name="Webb J.S."/>
            <person name="Jaromczyk J."/>
            <person name="Schardl C.L."/>
        </authorList>
    </citation>
    <scope>NUCLEOTIDE SEQUENCE [LARGE SCALE GENOMIC DNA]</scope>
    <source>
        <strain evidence="12">MIT 01-6242</strain>
    </source>
</reference>
<keyword evidence="7" id="KW-0732">Signal</keyword>
<dbReference type="GO" id="GO:0009055">
    <property type="term" value="F:electron transfer activity"/>
    <property type="evidence" value="ECO:0007669"/>
    <property type="project" value="TreeGrafter"/>
</dbReference>
<dbReference type="Gene3D" id="2.40.40.20">
    <property type="match status" value="1"/>
</dbReference>
<keyword evidence="3 6" id="KW-0479">Metal-binding</keyword>
<feature type="binding site" evidence="6">
    <location>
        <position position="503"/>
    </location>
    <ligand>
        <name>Mo-bis(molybdopterin guanine dinucleotide)</name>
        <dbReference type="ChEBI" id="CHEBI:60539"/>
    </ligand>
</feature>
<dbReference type="EMBL" id="CP016503">
    <property type="protein sequence ID" value="ANV97676.1"/>
    <property type="molecule type" value="Genomic_DNA"/>
</dbReference>
<dbReference type="SUPFAM" id="SSF53706">
    <property type="entry name" value="Formate dehydrogenase/DMSO reductase, domains 1-3"/>
    <property type="match status" value="1"/>
</dbReference>
<dbReference type="GO" id="GO:0043546">
    <property type="term" value="F:molybdopterin cofactor binding"/>
    <property type="evidence" value="ECO:0007669"/>
    <property type="project" value="InterPro"/>
</dbReference>
<evidence type="ECO:0000259" key="9">
    <source>
        <dbReference type="Pfam" id="PF01568"/>
    </source>
</evidence>
<dbReference type="InterPro" id="IPR041460">
    <property type="entry name" value="Molybdopterin_N"/>
</dbReference>
<dbReference type="InterPro" id="IPR006658">
    <property type="entry name" value="BisC"/>
</dbReference>
<feature type="binding site" evidence="6">
    <location>
        <position position="580"/>
    </location>
    <ligand>
        <name>Mo-bis(molybdopterin guanine dinucleotide)</name>
        <dbReference type="ChEBI" id="CHEBI:60539"/>
    </ligand>
</feature>
<dbReference type="FunFam" id="2.40.40.20:FF:000009">
    <property type="entry name" value="Biotin sulfoxide reductase 2"/>
    <property type="match status" value="1"/>
</dbReference>
<keyword evidence="4" id="KW-0574">Periplasm</keyword>
<proteinExistence type="inferred from homology"/>
<dbReference type="PANTHER" id="PTHR43742:SF10">
    <property type="entry name" value="TRIMETHYLAMINE-N-OXIDE REDUCTASE 2"/>
    <property type="match status" value="1"/>
</dbReference>
<dbReference type="Pfam" id="PF00384">
    <property type="entry name" value="Molybdopterin"/>
    <property type="match status" value="1"/>
</dbReference>
<feature type="binding site" evidence="6">
    <location>
        <position position="550"/>
    </location>
    <ligand>
        <name>Mo-bis(molybdopterin guanine dinucleotide)</name>
        <dbReference type="ChEBI" id="CHEBI:60539"/>
    </ligand>
</feature>
<accession>A0A1B1U4J5</accession>
<sequence length="859" mass="95026">MMQRRSFLKYAGLFASLPFVSQLADRSTLLAAGANKFSTDLVLNGEVYTAAHWGALRVVVKDGAVVDSGDAFGEFKPSSVKNPRYLDGEKALNSLDMRSSVADLIGPNNGFDRTNRIKAPMVRKSYLEKKPNNKELRGRDEWVEVSYEQAIKLVSSEVKRIRAKQGASGIYGGFYGWQSSGKLHSARTLLHRFLTMGGGFVGGLGDYSTGAAQVIMPHVMGTLEVYEQQTSWQLVLENAKVVVIWGSNPLSTLKLAYTATDSQGLKYYNELRKAANEKKIKVICIDPIKSETIQFFKGKADHIKVCPNTDVAMMLGIAHTMLTSGKYDKEFIENYTEGFEKFADYVLGKTDGVAKTAKWASGISKVPEKQIKALAKLFFENRTVLMAGWNIQRQHHGEQAHWMIVTLASMIGQIGLPGGGFGLSFHYSNGGSPTTNAPVLGGINVGKAVIKENWKSTEEKERSGAIPVARISDCLLNPGKTLQYNGRVITYPDIDMIYWVGGNPIVHQQNVNKNLKAWRKPTTVVVNDIYWTPSAKMADIVFPITTSYERNDLSMTGDYSNLNICPMKQVVAPMPKAKSDYQVFADLSSACGFGDAFTEGGKTEMQWLEEFYTTAYNRATNAGITTAEGEAMPDFKKFWEDNKPLTFAPTAEGEAYVRYADFREDPILNPLGTPSGKIEIFSETIAKMDYKDCKGHPMWFEPAEWLGMKNKPAEFALTSPHPINRLHSQLSNTRLRDSYAVADREPIWINPKDAKEKGIKNGDLVRVYNARGEALLGAIVSDMMPRKVVRIFEGAWYDPADAQQDGSMCKNGCPNMLTLDIPTSELADANIANTALVNIEKFKGKAPELTAFMPPKGAK</sequence>
<dbReference type="STRING" id="222136.BBW65_02130"/>
<evidence type="ECO:0000313" key="11">
    <source>
        <dbReference type="EMBL" id="ANV97676.1"/>
    </source>
</evidence>
<dbReference type="KEGG" id="het:BBW65_02130"/>
<gene>
    <name evidence="11" type="ORF">BBW65_02130</name>
</gene>
<feature type="binding site" evidence="6">
    <location>
        <position position="507"/>
    </location>
    <ligand>
        <name>Mo-bis(molybdopterin guanine dinucleotide)</name>
        <dbReference type="ChEBI" id="CHEBI:60539"/>
    </ligand>
</feature>
<dbReference type="InterPro" id="IPR006657">
    <property type="entry name" value="MoPterin_dinucl-bd_dom"/>
</dbReference>
<feature type="domain" description="Molybdopterin oxidoreductase N-terminal" evidence="10">
    <location>
        <begin position="49"/>
        <end position="79"/>
    </location>
</feature>
<dbReference type="AlphaFoldDB" id="A0A1B1U4J5"/>
<keyword evidence="2 6" id="KW-0500">Molybdenum</keyword>
<keyword evidence="5" id="KW-0560">Oxidoreductase</keyword>
<dbReference type="Pfam" id="PF18364">
    <property type="entry name" value="Molybdopterin_N"/>
    <property type="match status" value="1"/>
</dbReference>
<feature type="signal peptide" evidence="7">
    <location>
        <begin position="1"/>
        <end position="24"/>
    </location>
</feature>
<evidence type="ECO:0000256" key="1">
    <source>
        <dbReference type="ARBA" id="ARBA00010312"/>
    </source>
</evidence>
<dbReference type="InterPro" id="IPR006656">
    <property type="entry name" value="Mopterin_OxRdtase"/>
</dbReference>
<name>A0A1B1U4J5_9HELI</name>
<feature type="binding site" evidence="6">
    <location>
        <position position="393"/>
    </location>
    <ligand>
        <name>Mo-bis(molybdopterin guanine dinucleotide)</name>
        <dbReference type="ChEBI" id="CHEBI:60539"/>
    </ligand>
</feature>